<feature type="domain" description="Prp18" evidence="9">
    <location>
        <begin position="309"/>
        <end position="449"/>
    </location>
</feature>
<sequence length="460" mass="50968">MDLLRAELERKRKAIAVTSAAPDGEKRRYLTAAERRRRLVEEEEMEMTDEREKKRTRRRRKKTLRRRGVGAEDDDHDDEDDDDDEGFEEEDLTTMITRRYAPSSSSSRGGRGGHRTPGEGTTDADGGHASSPPSSSTAAVGGMAVASTGGGGGVGGGDDDYDADADAVAVVPGAIANLAPGEVVDELRKFGLPVRLFGEDDRARLVRLSIAVRGREATDLGESMRDEFLLDSANRTRNVFLERDGGGLDGRGGDDDDDDEDDQRRKKKSSSKGGEGEVRGRVIDNAAAIASAAGMSEEERNDRPKRIYRYFKSLIKIWEEDLSRRPDSIKRSASGKNETKTLKQCKDYIRPLFQLCKRRELEDGLQNHLFNIVLHCEAGEFVRAHDAYMDVAIGRAAWPIGVTMVGIHARSGRAKIESSNVAHMMNSEVNRKYLTSVKRLMSYAQKKRPDVHPSKKVMNV</sequence>
<evidence type="ECO:0000256" key="6">
    <source>
        <dbReference type="ARBA" id="ARBA00023187"/>
    </source>
</evidence>
<comment type="subcellular location">
    <subcellularLocation>
        <location evidence="1">Nucleus</location>
    </subcellularLocation>
</comment>
<accession>A0ABD3R698</accession>
<evidence type="ECO:0000256" key="1">
    <source>
        <dbReference type="ARBA" id="ARBA00004123"/>
    </source>
</evidence>
<keyword evidence="4" id="KW-0507">mRNA processing</keyword>
<dbReference type="InterPro" id="IPR039979">
    <property type="entry name" value="PRPF18"/>
</dbReference>
<dbReference type="GO" id="GO:0006397">
    <property type="term" value="P:mRNA processing"/>
    <property type="evidence" value="ECO:0007669"/>
    <property type="project" value="UniProtKB-KW"/>
</dbReference>
<dbReference type="InterPro" id="IPR004098">
    <property type="entry name" value="Prp18"/>
</dbReference>
<evidence type="ECO:0000313" key="12">
    <source>
        <dbReference type="Proteomes" id="UP001530377"/>
    </source>
</evidence>
<keyword evidence="7" id="KW-0539">Nucleus</keyword>
<dbReference type="Gene3D" id="4.10.280.110">
    <property type="entry name" value="Pre-mRNA processing factor 4 domain"/>
    <property type="match status" value="1"/>
</dbReference>
<feature type="region of interest" description="Disordered" evidence="8">
    <location>
        <begin position="35"/>
        <end position="144"/>
    </location>
</feature>
<feature type="compositionally biased region" description="Low complexity" evidence="8">
    <location>
        <begin position="97"/>
        <end position="108"/>
    </location>
</feature>
<dbReference type="SUPFAM" id="SSF158230">
    <property type="entry name" value="PRP4-like"/>
    <property type="match status" value="1"/>
</dbReference>
<dbReference type="EMBL" id="JALLPB020000498">
    <property type="protein sequence ID" value="KAL3808525.1"/>
    <property type="molecule type" value="Genomic_DNA"/>
</dbReference>
<keyword evidence="12" id="KW-1185">Reference proteome</keyword>
<organism evidence="11 12">
    <name type="scientific">Cyclostephanos tholiformis</name>
    <dbReference type="NCBI Taxonomy" id="382380"/>
    <lineage>
        <taxon>Eukaryota</taxon>
        <taxon>Sar</taxon>
        <taxon>Stramenopiles</taxon>
        <taxon>Ochrophyta</taxon>
        <taxon>Bacillariophyta</taxon>
        <taxon>Coscinodiscophyceae</taxon>
        <taxon>Thalassiosirophycidae</taxon>
        <taxon>Stephanodiscales</taxon>
        <taxon>Stephanodiscaceae</taxon>
        <taxon>Cyclostephanos</taxon>
    </lineage>
</organism>
<comment type="caution">
    <text evidence="11">The sequence shown here is derived from an EMBL/GenBank/DDBJ whole genome shotgun (WGS) entry which is preliminary data.</text>
</comment>
<reference evidence="11 12" key="1">
    <citation type="submission" date="2024-10" db="EMBL/GenBank/DDBJ databases">
        <title>Updated reference genomes for cyclostephanoid diatoms.</title>
        <authorList>
            <person name="Roberts W.R."/>
            <person name="Alverson A.J."/>
        </authorList>
    </citation>
    <scope>NUCLEOTIDE SEQUENCE [LARGE SCALE GENOMIC DNA]</scope>
    <source>
        <strain evidence="11 12">AJA228-03</strain>
    </source>
</reference>
<dbReference type="AlphaFoldDB" id="A0ABD3R698"/>
<feature type="domain" description="Pre-mRNA processing factor 4 (PRP4)-like" evidence="10">
    <location>
        <begin position="183"/>
        <end position="208"/>
    </location>
</feature>
<dbReference type="InterPro" id="IPR014906">
    <property type="entry name" value="PRP4-like"/>
</dbReference>
<dbReference type="PANTHER" id="PTHR13007">
    <property type="entry name" value="PRE-MRNA SPLICING FACTOR-RELATED"/>
    <property type="match status" value="1"/>
</dbReference>
<evidence type="ECO:0000256" key="8">
    <source>
        <dbReference type="SAM" id="MobiDB-lite"/>
    </source>
</evidence>
<comment type="similarity">
    <text evidence="2">Belongs to the PRP18 family.</text>
</comment>
<evidence type="ECO:0000259" key="9">
    <source>
        <dbReference type="Pfam" id="PF02840"/>
    </source>
</evidence>
<dbReference type="SUPFAM" id="SSF47938">
    <property type="entry name" value="Functional domain of the splicing factor Prp18"/>
    <property type="match status" value="1"/>
</dbReference>
<evidence type="ECO:0000313" key="11">
    <source>
        <dbReference type="EMBL" id="KAL3808525.1"/>
    </source>
</evidence>
<protein>
    <recommendedName>
        <fullName evidence="3">Pre-mRNA-splicing factor 18</fullName>
    </recommendedName>
</protein>
<evidence type="ECO:0000256" key="3">
    <source>
        <dbReference type="ARBA" id="ARBA00018242"/>
    </source>
</evidence>
<dbReference type="Proteomes" id="UP001530377">
    <property type="component" value="Unassembled WGS sequence"/>
</dbReference>
<feature type="region of interest" description="Disordered" evidence="8">
    <location>
        <begin position="241"/>
        <end position="278"/>
    </location>
</feature>
<feature type="compositionally biased region" description="Basic residues" evidence="8">
    <location>
        <begin position="54"/>
        <end position="68"/>
    </location>
</feature>
<name>A0ABD3R698_9STRA</name>
<proteinExistence type="inferred from homology"/>
<dbReference type="Pfam" id="PF08799">
    <property type="entry name" value="PRP4"/>
    <property type="match status" value="1"/>
</dbReference>
<evidence type="ECO:0000256" key="4">
    <source>
        <dbReference type="ARBA" id="ARBA00022664"/>
    </source>
</evidence>
<evidence type="ECO:0000259" key="10">
    <source>
        <dbReference type="Pfam" id="PF08799"/>
    </source>
</evidence>
<evidence type="ECO:0000256" key="2">
    <source>
        <dbReference type="ARBA" id="ARBA00008137"/>
    </source>
</evidence>
<dbReference type="GO" id="GO:0008380">
    <property type="term" value="P:RNA splicing"/>
    <property type="evidence" value="ECO:0007669"/>
    <property type="project" value="UniProtKB-KW"/>
</dbReference>
<dbReference type="GO" id="GO:0005681">
    <property type="term" value="C:spliceosomal complex"/>
    <property type="evidence" value="ECO:0007669"/>
    <property type="project" value="UniProtKB-KW"/>
</dbReference>
<evidence type="ECO:0000256" key="5">
    <source>
        <dbReference type="ARBA" id="ARBA00022728"/>
    </source>
</evidence>
<dbReference type="Gene3D" id="1.20.940.10">
    <property type="entry name" value="Functional domain of the splicing factor Prp18"/>
    <property type="match status" value="1"/>
</dbReference>
<feature type="compositionally biased region" description="Low complexity" evidence="8">
    <location>
        <begin position="130"/>
        <end position="144"/>
    </location>
</feature>
<keyword evidence="6" id="KW-0508">mRNA splicing</keyword>
<evidence type="ECO:0000256" key="7">
    <source>
        <dbReference type="ARBA" id="ARBA00023242"/>
    </source>
</evidence>
<dbReference type="InterPro" id="IPR036285">
    <property type="entry name" value="PRP4-like_sf"/>
</dbReference>
<dbReference type="Pfam" id="PF02840">
    <property type="entry name" value="Prp18"/>
    <property type="match status" value="1"/>
</dbReference>
<keyword evidence="5" id="KW-0747">Spliceosome</keyword>
<dbReference type="PANTHER" id="PTHR13007:SF19">
    <property type="entry name" value="PRE-MRNA-SPLICING FACTOR 18"/>
    <property type="match status" value="1"/>
</dbReference>
<feature type="compositionally biased region" description="Acidic residues" evidence="8">
    <location>
        <begin position="71"/>
        <end position="92"/>
    </location>
</feature>
<gene>
    <name evidence="11" type="ORF">ACHAXA_008955</name>
</gene>